<protein>
    <recommendedName>
        <fullName evidence="3">Tetratricopeptide repeat protein</fullName>
    </recommendedName>
</protein>
<dbReference type="RefSeq" id="WP_113648060.1">
    <property type="nucleotide sequence ID" value="NZ_QMHN01000004.1"/>
</dbReference>
<dbReference type="Gene3D" id="1.25.40.10">
    <property type="entry name" value="Tetratricopeptide repeat domain"/>
    <property type="match status" value="1"/>
</dbReference>
<dbReference type="Proteomes" id="UP000284120">
    <property type="component" value="Unassembled WGS sequence"/>
</dbReference>
<sequence>MDILYTVEEKYLQAMDELNYGETPKAMHLLKELIAADDTYGRAHYGLATIYHYYIKDYKAAGYYYQTGMDLDENFPDLYEDYLKLLVTLQLHKKIEQVSAKALEVPGINLARIYEMIGVYEEQRQNFALAKQHYQKAALITVVDNEHDLLQGHLKRVSGKLKAKQQMVYAYEGS</sequence>
<reference evidence="1 2" key="1">
    <citation type="submission" date="2018-06" db="EMBL/GenBank/DDBJ databases">
        <title>Pedobacter endophyticus sp. nov., an endophytic bacterium isolated from a leaf of Triticum aestivum.</title>
        <authorList>
            <person name="Zhang L."/>
        </authorList>
    </citation>
    <scope>NUCLEOTIDE SEQUENCE [LARGE SCALE GENOMIC DNA]</scope>
    <source>
        <strain evidence="1 2">CM134L-2</strain>
    </source>
</reference>
<dbReference type="OrthoDB" id="791132at2"/>
<organism evidence="1 2">
    <name type="scientific">Pedobacter chitinilyticus</name>
    <dbReference type="NCBI Taxonomy" id="2233776"/>
    <lineage>
        <taxon>Bacteria</taxon>
        <taxon>Pseudomonadati</taxon>
        <taxon>Bacteroidota</taxon>
        <taxon>Sphingobacteriia</taxon>
        <taxon>Sphingobacteriales</taxon>
        <taxon>Sphingobacteriaceae</taxon>
        <taxon>Pedobacter</taxon>
    </lineage>
</organism>
<evidence type="ECO:0000313" key="1">
    <source>
        <dbReference type="EMBL" id="RWU06450.1"/>
    </source>
</evidence>
<dbReference type="InterPro" id="IPR011990">
    <property type="entry name" value="TPR-like_helical_dom_sf"/>
</dbReference>
<evidence type="ECO:0000313" key="2">
    <source>
        <dbReference type="Proteomes" id="UP000284120"/>
    </source>
</evidence>
<proteinExistence type="predicted"/>
<evidence type="ECO:0008006" key="3">
    <source>
        <dbReference type="Google" id="ProtNLM"/>
    </source>
</evidence>
<name>A0A3S3STT9_9SPHI</name>
<dbReference type="AlphaFoldDB" id="A0A3S3STT9"/>
<dbReference type="SUPFAM" id="SSF81901">
    <property type="entry name" value="HCP-like"/>
    <property type="match status" value="1"/>
</dbReference>
<dbReference type="EMBL" id="SAYW01000004">
    <property type="protein sequence ID" value="RWU06450.1"/>
    <property type="molecule type" value="Genomic_DNA"/>
</dbReference>
<keyword evidence="2" id="KW-1185">Reference proteome</keyword>
<gene>
    <name evidence="1" type="ORF">DPV69_14270</name>
</gene>
<accession>A0A3S3STT9</accession>
<comment type="caution">
    <text evidence="1">The sequence shown here is derived from an EMBL/GenBank/DDBJ whole genome shotgun (WGS) entry which is preliminary data.</text>
</comment>